<dbReference type="Proteomes" id="UP000569092">
    <property type="component" value="Unassembled WGS sequence"/>
</dbReference>
<evidence type="ECO:0000313" key="3">
    <source>
        <dbReference type="Proteomes" id="UP000569092"/>
    </source>
</evidence>
<dbReference type="AlphaFoldDB" id="A0A7W8J6U9"/>
<dbReference type="EMBL" id="JACHDZ010000002">
    <property type="protein sequence ID" value="MBB5343601.1"/>
    <property type="molecule type" value="Genomic_DNA"/>
</dbReference>
<accession>A0A7W8J6U9</accession>
<evidence type="ECO:0000256" key="1">
    <source>
        <dbReference type="SAM" id="MobiDB-lite"/>
    </source>
</evidence>
<feature type="region of interest" description="Disordered" evidence="1">
    <location>
        <begin position="56"/>
        <end position="76"/>
    </location>
</feature>
<organism evidence="2 3">
    <name type="scientific">Tunturiibacter lichenicola</name>
    <dbReference type="NCBI Taxonomy" id="2051959"/>
    <lineage>
        <taxon>Bacteria</taxon>
        <taxon>Pseudomonadati</taxon>
        <taxon>Acidobacteriota</taxon>
        <taxon>Terriglobia</taxon>
        <taxon>Terriglobales</taxon>
        <taxon>Acidobacteriaceae</taxon>
        <taxon>Tunturiibacter</taxon>
    </lineage>
</organism>
<sequence length="104" mass="11189">MNQKVKNLIQKLGEAIHESVSESEDIAGVVKNIREQGFDVLLMLEATIGLNEVEAEADEATEGAEEGTEGPFTSNDVSFLKSLRISLTEDEATDATDSTDTTEA</sequence>
<protein>
    <submittedName>
        <fullName evidence="2">Uncharacterized protein</fullName>
    </submittedName>
</protein>
<reference evidence="2 3" key="1">
    <citation type="submission" date="2020-08" db="EMBL/GenBank/DDBJ databases">
        <title>Genomic Encyclopedia of Type Strains, Phase IV (KMG-V): Genome sequencing to study the core and pangenomes of soil and plant-associated prokaryotes.</title>
        <authorList>
            <person name="Whitman W."/>
        </authorList>
    </citation>
    <scope>NUCLEOTIDE SEQUENCE [LARGE SCALE GENOMIC DNA]</scope>
    <source>
        <strain evidence="2 3">M8US30</strain>
    </source>
</reference>
<gene>
    <name evidence="2" type="ORF">HDF10_001576</name>
</gene>
<name>A0A7W8J6U9_9BACT</name>
<proteinExistence type="predicted"/>
<evidence type="ECO:0000313" key="2">
    <source>
        <dbReference type="EMBL" id="MBB5343601.1"/>
    </source>
</evidence>
<feature type="compositionally biased region" description="Acidic residues" evidence="1">
    <location>
        <begin position="56"/>
        <end position="68"/>
    </location>
</feature>
<comment type="caution">
    <text evidence="2">The sequence shown here is derived from an EMBL/GenBank/DDBJ whole genome shotgun (WGS) entry which is preliminary data.</text>
</comment>